<keyword evidence="3" id="KW-1015">Disulfide bond</keyword>
<dbReference type="PROSITE" id="PS00010">
    <property type="entry name" value="ASX_HYDROXYL"/>
    <property type="match status" value="1"/>
</dbReference>
<feature type="domain" description="EGF-like" evidence="6">
    <location>
        <begin position="362"/>
        <end position="405"/>
    </location>
</feature>
<dbReference type="PANTHER" id="PTHR33491">
    <property type="entry name" value="OSJNBA0016N04.9 PROTEIN"/>
    <property type="match status" value="1"/>
</dbReference>
<protein>
    <recommendedName>
        <fullName evidence="6">EGF-like domain-containing protein</fullName>
    </recommendedName>
</protein>
<dbReference type="GO" id="GO:0016020">
    <property type="term" value="C:membrane"/>
    <property type="evidence" value="ECO:0007669"/>
    <property type="project" value="UniProtKB-SubCell"/>
</dbReference>
<keyword evidence="2 5" id="KW-0732">Signal</keyword>
<evidence type="ECO:0000256" key="1">
    <source>
        <dbReference type="ARBA" id="ARBA00004167"/>
    </source>
</evidence>
<dbReference type="Gramene" id="OB0233G10010.1">
    <property type="protein sequence ID" value="OB0233G10010.1"/>
    <property type="gene ID" value="OB0233G10010"/>
</dbReference>
<dbReference type="InterPro" id="IPR000742">
    <property type="entry name" value="EGF"/>
</dbReference>
<name>J3L8J1_ORYBR</name>
<dbReference type="Proteomes" id="UP000006038">
    <property type="component" value="Unassembled WGS sequence"/>
</dbReference>
<dbReference type="OMA" id="HYINECD"/>
<dbReference type="Gene3D" id="2.10.25.10">
    <property type="entry name" value="Laminin"/>
    <property type="match status" value="1"/>
</dbReference>
<dbReference type="GO" id="GO:0005509">
    <property type="term" value="F:calcium ion binding"/>
    <property type="evidence" value="ECO:0007669"/>
    <property type="project" value="InterPro"/>
</dbReference>
<evidence type="ECO:0000313" key="7">
    <source>
        <dbReference type="EnsemblPlants" id="OB0233G10010.1"/>
    </source>
</evidence>
<dbReference type="HOGENOM" id="CLU_000288_43_10_1"/>
<reference evidence="7" key="1">
    <citation type="submission" date="2015-06" db="UniProtKB">
        <authorList>
            <consortium name="EnsemblPlants"/>
        </authorList>
    </citation>
    <scope>IDENTIFICATION</scope>
</reference>
<evidence type="ECO:0000256" key="5">
    <source>
        <dbReference type="SAM" id="SignalP"/>
    </source>
</evidence>
<keyword evidence="4" id="KW-0245">EGF-like domain</keyword>
<proteinExistence type="predicted"/>
<dbReference type="InterPro" id="IPR001881">
    <property type="entry name" value="EGF-like_Ca-bd_dom"/>
</dbReference>
<dbReference type="GO" id="GO:0030247">
    <property type="term" value="F:polysaccharide binding"/>
    <property type="evidence" value="ECO:0007669"/>
    <property type="project" value="InterPro"/>
</dbReference>
<dbReference type="STRING" id="4533.J3L8J1"/>
<dbReference type="CDD" id="cd00054">
    <property type="entry name" value="EGF_CA"/>
    <property type="match status" value="1"/>
</dbReference>
<organism evidence="7">
    <name type="scientific">Oryza brachyantha</name>
    <name type="common">malo sina</name>
    <dbReference type="NCBI Taxonomy" id="4533"/>
    <lineage>
        <taxon>Eukaryota</taxon>
        <taxon>Viridiplantae</taxon>
        <taxon>Streptophyta</taxon>
        <taxon>Embryophyta</taxon>
        <taxon>Tracheophyta</taxon>
        <taxon>Spermatophyta</taxon>
        <taxon>Magnoliopsida</taxon>
        <taxon>Liliopsida</taxon>
        <taxon>Poales</taxon>
        <taxon>Poaceae</taxon>
        <taxon>BOP clade</taxon>
        <taxon>Oryzoideae</taxon>
        <taxon>Oryzeae</taxon>
        <taxon>Oryzinae</taxon>
        <taxon>Oryza</taxon>
    </lineage>
</organism>
<evidence type="ECO:0000256" key="3">
    <source>
        <dbReference type="ARBA" id="ARBA00023157"/>
    </source>
</evidence>
<evidence type="ECO:0000256" key="4">
    <source>
        <dbReference type="PROSITE-ProRule" id="PRU00076"/>
    </source>
</evidence>
<dbReference type="InterPro" id="IPR025287">
    <property type="entry name" value="WAK_GUB"/>
</dbReference>
<keyword evidence="8" id="KW-1185">Reference proteome</keyword>
<dbReference type="EnsemblPlants" id="OB0233G10010.1">
    <property type="protein sequence ID" value="OB0233G10010.1"/>
    <property type="gene ID" value="OB0233G10010"/>
</dbReference>
<dbReference type="Pfam" id="PF13947">
    <property type="entry name" value="GUB_WAK_bind"/>
    <property type="match status" value="1"/>
</dbReference>
<evidence type="ECO:0000259" key="6">
    <source>
        <dbReference type="PROSITE" id="PS50026"/>
    </source>
</evidence>
<dbReference type="SMART" id="SM00181">
    <property type="entry name" value="EGF"/>
    <property type="match status" value="1"/>
</dbReference>
<feature type="chain" id="PRO_5003772378" description="EGF-like domain-containing protein" evidence="5">
    <location>
        <begin position="18"/>
        <end position="418"/>
    </location>
</feature>
<evidence type="ECO:0000256" key="2">
    <source>
        <dbReference type="ARBA" id="ARBA00022729"/>
    </source>
</evidence>
<dbReference type="AlphaFoldDB" id="J3L8J1"/>
<evidence type="ECO:0000313" key="8">
    <source>
        <dbReference type="Proteomes" id="UP000006038"/>
    </source>
</evidence>
<accession>J3L8J1</accession>
<comment type="subcellular location">
    <subcellularLocation>
        <location evidence="1">Membrane</location>
        <topology evidence="1">Single-pass membrane protein</topology>
    </subcellularLocation>
</comment>
<sequence>MALVLLALVADRSVVVAAAEQKPPIARQNCPDKCGDISVPFPFGIGPGCFLAQQFEVYCNDSATPPRAFLASTTDTSQKTAEASVFNATAPLVLNESAIPPSPIELVDVTVASNELRAYGAVSSYCSKSAAEQVLRLQLTTVEPSKTLWPLTLSMKRNALVGVGVNVEARLASHMYMDSPNSDSWLSTSCASQESIGGRFYSPMNGSCSGFGCCQVPFAGSADDPDAVPRFAVSFKPSNGSWGGTNPCSYGMVVESSWYNFSTPDLYGYEALSTKLQRGVPFVVDFAVMAGQNGSCPAEGQQPPPGYACASDHSICTNTSTSGDRYVCQCKQYYEATPTSPMDAMLLTGSLLIVFKRIPNHYINECDRPDLYPCSIHGDCKNRPEGYDCPCKRGMKGDGKADTCKEIFPLIARVIVDH</sequence>
<feature type="signal peptide" evidence="5">
    <location>
        <begin position="1"/>
        <end position="17"/>
    </location>
</feature>
<dbReference type="InterPro" id="IPR000152">
    <property type="entry name" value="EGF-type_Asp/Asn_hydroxyl_site"/>
</dbReference>
<dbReference type="eggNOG" id="ENOG502QQPF">
    <property type="taxonomic scope" value="Eukaryota"/>
</dbReference>
<dbReference type="SMART" id="SM00179">
    <property type="entry name" value="EGF_CA"/>
    <property type="match status" value="1"/>
</dbReference>
<dbReference type="PROSITE" id="PS50026">
    <property type="entry name" value="EGF_3"/>
    <property type="match status" value="1"/>
</dbReference>
<comment type="caution">
    <text evidence="4">Lacks conserved residue(s) required for the propagation of feature annotation.</text>
</comment>